<comment type="similarity">
    <text evidence="4 15">Belongs to the helicase family. RecQ subfamily.</text>
</comment>
<dbReference type="GO" id="GO:0005524">
    <property type="term" value="F:ATP binding"/>
    <property type="evidence" value="ECO:0007669"/>
    <property type="project" value="UniProtKB-KW"/>
</dbReference>
<evidence type="ECO:0000256" key="2">
    <source>
        <dbReference type="ARBA" id="ARBA00001946"/>
    </source>
</evidence>
<comment type="catalytic activity">
    <reaction evidence="14">
        <text>ATP + H2O = ADP + phosphate + H(+)</text>
        <dbReference type="Rhea" id="RHEA:13065"/>
        <dbReference type="ChEBI" id="CHEBI:15377"/>
        <dbReference type="ChEBI" id="CHEBI:15378"/>
        <dbReference type="ChEBI" id="CHEBI:30616"/>
        <dbReference type="ChEBI" id="CHEBI:43474"/>
        <dbReference type="ChEBI" id="CHEBI:456216"/>
    </reaction>
    <physiologicalReaction direction="left-to-right" evidence="14">
        <dbReference type="Rhea" id="RHEA:13066"/>
    </physiologicalReaction>
</comment>
<dbReference type="InterPro" id="IPR011545">
    <property type="entry name" value="DEAD/DEAH_box_helicase_dom"/>
</dbReference>
<feature type="compositionally biased region" description="Polar residues" evidence="17">
    <location>
        <begin position="540"/>
        <end position="550"/>
    </location>
</feature>
<dbReference type="AlphaFoldDB" id="A0A8C9FBQ2"/>
<keyword evidence="12 15" id="KW-0539">Nucleus</keyword>
<feature type="compositionally biased region" description="Low complexity" evidence="17">
    <location>
        <begin position="528"/>
        <end position="539"/>
    </location>
</feature>
<dbReference type="Ensembl" id="ENSPSTT00000014194.1">
    <property type="protein sequence ID" value="ENSPSTP00000013537.1"/>
    <property type="gene ID" value="ENSPSTG00000009579.1"/>
</dbReference>
<keyword evidence="10" id="KW-0238">DNA-binding</keyword>
<evidence type="ECO:0000256" key="11">
    <source>
        <dbReference type="ARBA" id="ARBA00023235"/>
    </source>
</evidence>
<evidence type="ECO:0000256" key="5">
    <source>
        <dbReference type="ARBA" id="ARBA00022723"/>
    </source>
</evidence>
<keyword evidence="7 15" id="KW-0378">Hydrolase</keyword>
<evidence type="ECO:0000256" key="15">
    <source>
        <dbReference type="RuleBase" id="RU364117"/>
    </source>
</evidence>
<proteinExistence type="inferred from homology"/>
<organism evidence="19 20">
    <name type="scientific">Pavo cristatus</name>
    <name type="common">Indian peafowl</name>
    <name type="synonym">Blue peafowl</name>
    <dbReference type="NCBI Taxonomy" id="9049"/>
    <lineage>
        <taxon>Eukaryota</taxon>
        <taxon>Metazoa</taxon>
        <taxon>Chordata</taxon>
        <taxon>Craniata</taxon>
        <taxon>Vertebrata</taxon>
        <taxon>Euteleostomi</taxon>
        <taxon>Archelosauria</taxon>
        <taxon>Archosauria</taxon>
        <taxon>Dinosauria</taxon>
        <taxon>Saurischia</taxon>
        <taxon>Theropoda</taxon>
        <taxon>Coelurosauria</taxon>
        <taxon>Aves</taxon>
        <taxon>Neognathae</taxon>
        <taxon>Galloanserae</taxon>
        <taxon>Galliformes</taxon>
        <taxon>Phasianidae</taxon>
        <taxon>Phasianinae</taxon>
        <taxon>Pavo</taxon>
    </lineage>
</organism>
<comment type="catalytic activity">
    <reaction evidence="13 15">
        <text>Couples ATP hydrolysis with the unwinding of duplex DNA by translocating in the 3'-5' direction.</text>
        <dbReference type="EC" id="5.6.2.4"/>
    </reaction>
</comment>
<dbReference type="GO" id="GO:0003677">
    <property type="term" value="F:DNA binding"/>
    <property type="evidence" value="ECO:0007669"/>
    <property type="project" value="UniProtKB-KW"/>
</dbReference>
<evidence type="ECO:0000256" key="6">
    <source>
        <dbReference type="ARBA" id="ARBA00022741"/>
    </source>
</evidence>
<evidence type="ECO:0000256" key="10">
    <source>
        <dbReference type="ARBA" id="ARBA00023125"/>
    </source>
</evidence>
<evidence type="ECO:0000256" key="12">
    <source>
        <dbReference type="ARBA" id="ARBA00023242"/>
    </source>
</evidence>
<dbReference type="GO" id="GO:0000724">
    <property type="term" value="P:double-strand break repair via homologous recombination"/>
    <property type="evidence" value="ECO:0007669"/>
    <property type="project" value="TreeGrafter"/>
</dbReference>
<sequence length="586" mass="66285">MTAVEVLEEELLSIENELQAVEMQIQELLDKQQELIQKKMTLKKLIKQSSGESAAGGSKETETSVEAWNKTDFPWYEKIKTALQNKFKLQKFRSLQLETVNATMAGKDIFLVMPTGGGKSLCYQLPAVCSDGFTLVICPLISLMEDQLMVLEQLGISATLLNASSSKEHVKWVHTQMLDRNSQLKLLYVTPEKIAKSKMFMSKLEKAYQAGCLARIAVDEVHCCSQWGHDFRPDYKSLGILKRQFPHAPLIGLTATATNHVLKDAQNILHVQKCITFTASFNRPNLYYEVRHKPSNNEDFIEDIVKIINGRYKGLSGKQYKTVIVSFNELGRDDQKADCILYYGFGDIFRISSMVVMENVGQEKLYDMVSYCQNMNKCRRVLIARHFDEVWEPANCNRMCDNCCRENSLEKKDITGYCRDLIKILEQAENMSEKLTPLKLIDAWSGKGLSKLRVAEVTPPKLPREELERIIAHLLLQQYLREDFSFTAFATISYLKIGPKAGLLQNEAHIITIQGTTNKKSVYRNKPSESSNSEGSSENAQTVPKTTQDSAVKKPQERKRQNCGTNLKAKKPKLQAGGGDQPVVLD</sequence>
<dbReference type="Proteomes" id="UP000694428">
    <property type="component" value="Unplaced"/>
</dbReference>
<dbReference type="InterPro" id="IPR036388">
    <property type="entry name" value="WH-like_DNA-bd_sf"/>
</dbReference>
<evidence type="ECO:0000256" key="14">
    <source>
        <dbReference type="ARBA" id="ARBA00048778"/>
    </source>
</evidence>
<accession>A0A8C9FBQ2</accession>
<name>A0A8C9FBQ2_PAVCR</name>
<protein>
    <recommendedName>
        <fullName evidence="15">ATP-dependent DNA helicase</fullName>
        <ecNumber evidence="15">5.6.2.4</ecNumber>
    </recommendedName>
</protein>
<dbReference type="Pfam" id="PF00270">
    <property type="entry name" value="DEAD"/>
    <property type="match status" value="1"/>
</dbReference>
<feature type="compositionally biased region" description="Basic and acidic residues" evidence="17">
    <location>
        <begin position="551"/>
        <end position="560"/>
    </location>
</feature>
<evidence type="ECO:0000256" key="16">
    <source>
        <dbReference type="SAM" id="Coils"/>
    </source>
</evidence>
<evidence type="ECO:0000256" key="13">
    <source>
        <dbReference type="ARBA" id="ARBA00034617"/>
    </source>
</evidence>
<dbReference type="InterPro" id="IPR032284">
    <property type="entry name" value="RecQ_Zn-bd"/>
</dbReference>
<evidence type="ECO:0000256" key="8">
    <source>
        <dbReference type="ARBA" id="ARBA00022806"/>
    </source>
</evidence>
<dbReference type="PROSITE" id="PS51192">
    <property type="entry name" value="HELICASE_ATP_BIND_1"/>
    <property type="match status" value="1"/>
</dbReference>
<dbReference type="FunFam" id="1.10.10.10:FF:000306">
    <property type="entry name" value="ATP-dependent DNA helicase"/>
    <property type="match status" value="1"/>
</dbReference>
<dbReference type="PANTHER" id="PTHR13710">
    <property type="entry name" value="DNA HELICASE RECQ FAMILY MEMBER"/>
    <property type="match status" value="1"/>
</dbReference>
<feature type="domain" description="Helicase ATP-binding" evidence="18">
    <location>
        <begin position="100"/>
        <end position="275"/>
    </location>
</feature>
<reference evidence="19" key="2">
    <citation type="submission" date="2025-09" db="UniProtKB">
        <authorList>
            <consortium name="Ensembl"/>
        </authorList>
    </citation>
    <scope>IDENTIFICATION</scope>
</reference>
<evidence type="ECO:0000256" key="1">
    <source>
        <dbReference type="ARBA" id="ARBA00001936"/>
    </source>
</evidence>
<keyword evidence="5" id="KW-0479">Metal-binding</keyword>
<dbReference type="SMART" id="SM00487">
    <property type="entry name" value="DEXDc"/>
    <property type="match status" value="1"/>
</dbReference>
<dbReference type="GO" id="GO:0005634">
    <property type="term" value="C:nucleus"/>
    <property type="evidence" value="ECO:0007669"/>
    <property type="project" value="UniProtKB-SubCell"/>
</dbReference>
<dbReference type="InterPro" id="IPR027417">
    <property type="entry name" value="P-loop_NTPase"/>
</dbReference>
<dbReference type="GO" id="GO:0016787">
    <property type="term" value="F:hydrolase activity"/>
    <property type="evidence" value="ECO:0007669"/>
    <property type="project" value="UniProtKB-KW"/>
</dbReference>
<keyword evidence="9 15" id="KW-0067">ATP-binding</keyword>
<dbReference type="Gene3D" id="1.10.10.10">
    <property type="entry name" value="Winged helix-like DNA-binding domain superfamily/Winged helix DNA-binding domain"/>
    <property type="match status" value="1"/>
</dbReference>
<evidence type="ECO:0000313" key="19">
    <source>
        <dbReference type="Ensembl" id="ENSPSTP00000013537.1"/>
    </source>
</evidence>
<dbReference type="NCBIfam" id="TIGR00614">
    <property type="entry name" value="recQ_fam"/>
    <property type="match status" value="1"/>
</dbReference>
<keyword evidence="8 15" id="KW-0347">Helicase</keyword>
<dbReference type="EC" id="5.6.2.4" evidence="15"/>
<dbReference type="InterPro" id="IPR014001">
    <property type="entry name" value="Helicase_ATP-bd"/>
</dbReference>
<evidence type="ECO:0000259" key="18">
    <source>
        <dbReference type="PROSITE" id="PS51192"/>
    </source>
</evidence>
<feature type="region of interest" description="Disordered" evidence="17">
    <location>
        <begin position="521"/>
        <end position="586"/>
    </location>
</feature>
<dbReference type="CDD" id="cd18015">
    <property type="entry name" value="DEXHc_RecQ1"/>
    <property type="match status" value="1"/>
</dbReference>
<dbReference type="Pfam" id="PF16124">
    <property type="entry name" value="RecQ_Zn_bind"/>
    <property type="match status" value="1"/>
</dbReference>
<dbReference type="GO" id="GO:0009378">
    <property type="term" value="F:four-way junction helicase activity"/>
    <property type="evidence" value="ECO:0007669"/>
    <property type="project" value="TreeGrafter"/>
</dbReference>
<dbReference type="GO" id="GO:0005694">
    <property type="term" value="C:chromosome"/>
    <property type="evidence" value="ECO:0007669"/>
    <property type="project" value="TreeGrafter"/>
</dbReference>
<comment type="cofactor">
    <cofactor evidence="2">
        <name>Mg(2+)</name>
        <dbReference type="ChEBI" id="CHEBI:18420"/>
    </cofactor>
</comment>
<evidence type="ECO:0000256" key="3">
    <source>
        <dbReference type="ARBA" id="ARBA00004123"/>
    </source>
</evidence>
<dbReference type="GO" id="GO:0046872">
    <property type="term" value="F:metal ion binding"/>
    <property type="evidence" value="ECO:0007669"/>
    <property type="project" value="UniProtKB-KW"/>
</dbReference>
<evidence type="ECO:0000256" key="17">
    <source>
        <dbReference type="SAM" id="MobiDB-lite"/>
    </source>
</evidence>
<dbReference type="PANTHER" id="PTHR13710:SF105">
    <property type="entry name" value="ATP-DEPENDENT DNA HELICASE Q1"/>
    <property type="match status" value="1"/>
</dbReference>
<keyword evidence="16" id="KW-0175">Coiled coil</keyword>
<dbReference type="GO" id="GO:0043138">
    <property type="term" value="F:3'-5' DNA helicase activity"/>
    <property type="evidence" value="ECO:0007669"/>
    <property type="project" value="UniProtKB-EC"/>
</dbReference>
<dbReference type="FunFam" id="3.40.50.300:FF:000752">
    <property type="entry name" value="ATP-dependent DNA helicase"/>
    <property type="match status" value="1"/>
</dbReference>
<dbReference type="GO" id="GO:0005737">
    <property type="term" value="C:cytoplasm"/>
    <property type="evidence" value="ECO:0007669"/>
    <property type="project" value="TreeGrafter"/>
</dbReference>
<reference evidence="19" key="1">
    <citation type="submission" date="2025-08" db="UniProtKB">
        <authorList>
            <consortium name="Ensembl"/>
        </authorList>
    </citation>
    <scope>IDENTIFICATION</scope>
</reference>
<evidence type="ECO:0000256" key="9">
    <source>
        <dbReference type="ARBA" id="ARBA00022840"/>
    </source>
</evidence>
<keyword evidence="11" id="KW-0413">Isomerase</keyword>
<feature type="coiled-coil region" evidence="16">
    <location>
        <begin position="4"/>
        <end position="45"/>
    </location>
</feature>
<keyword evidence="6 15" id="KW-0547">Nucleotide-binding</keyword>
<comment type="subcellular location">
    <subcellularLocation>
        <location evidence="3 15">Nucleus</location>
    </subcellularLocation>
</comment>
<evidence type="ECO:0000256" key="4">
    <source>
        <dbReference type="ARBA" id="ARBA00005446"/>
    </source>
</evidence>
<dbReference type="InterPro" id="IPR004589">
    <property type="entry name" value="DNA_helicase_ATP-dep_RecQ"/>
</dbReference>
<comment type="cofactor">
    <cofactor evidence="1">
        <name>Mn(2+)</name>
        <dbReference type="ChEBI" id="CHEBI:29035"/>
    </cofactor>
</comment>
<evidence type="ECO:0000313" key="20">
    <source>
        <dbReference type="Proteomes" id="UP000694428"/>
    </source>
</evidence>
<evidence type="ECO:0000256" key="7">
    <source>
        <dbReference type="ARBA" id="ARBA00022801"/>
    </source>
</evidence>
<dbReference type="SUPFAM" id="SSF52540">
    <property type="entry name" value="P-loop containing nucleoside triphosphate hydrolases"/>
    <property type="match status" value="2"/>
</dbReference>
<dbReference type="Gene3D" id="3.40.50.300">
    <property type="entry name" value="P-loop containing nucleotide triphosphate hydrolases"/>
    <property type="match status" value="2"/>
</dbReference>
<keyword evidence="20" id="KW-1185">Reference proteome</keyword>